<dbReference type="AlphaFoldDB" id="A0AAE3K8B2"/>
<dbReference type="Proteomes" id="UP001203207">
    <property type="component" value="Unassembled WGS sequence"/>
</dbReference>
<dbReference type="SUPFAM" id="SSF103481">
    <property type="entry name" value="Multidrug resistance efflux transporter EmrE"/>
    <property type="match status" value="2"/>
</dbReference>
<evidence type="ECO:0000256" key="2">
    <source>
        <dbReference type="ARBA" id="ARBA00022692"/>
    </source>
</evidence>
<dbReference type="GO" id="GO:0016020">
    <property type="term" value="C:membrane"/>
    <property type="evidence" value="ECO:0007669"/>
    <property type="project" value="UniProtKB-SubCell"/>
</dbReference>
<feature type="transmembrane region" description="Helical" evidence="6">
    <location>
        <begin position="151"/>
        <end position="170"/>
    </location>
</feature>
<comment type="caution">
    <text evidence="8">The sequence shown here is derived from an EMBL/GenBank/DDBJ whole genome shotgun (WGS) entry which is preliminary data.</text>
</comment>
<keyword evidence="2 6" id="KW-0812">Transmembrane</keyword>
<accession>A0AAE3K8B2</accession>
<dbReference type="InterPro" id="IPR037185">
    <property type="entry name" value="EmrE-like"/>
</dbReference>
<organism evidence="8 9">
    <name type="scientific">Natronocalculus amylovorans</name>
    <dbReference type="NCBI Taxonomy" id="2917812"/>
    <lineage>
        <taxon>Archaea</taxon>
        <taxon>Methanobacteriati</taxon>
        <taxon>Methanobacteriota</taxon>
        <taxon>Stenosarchaea group</taxon>
        <taxon>Halobacteria</taxon>
        <taxon>Halobacteriales</taxon>
        <taxon>Haloferacaceae</taxon>
        <taxon>Natronocalculus</taxon>
    </lineage>
</organism>
<dbReference type="InterPro" id="IPR000620">
    <property type="entry name" value="EamA_dom"/>
</dbReference>
<feature type="transmembrane region" description="Helical" evidence="6">
    <location>
        <begin position="213"/>
        <end position="234"/>
    </location>
</feature>
<feature type="domain" description="EamA" evidence="7">
    <location>
        <begin position="152"/>
        <end position="285"/>
    </location>
</feature>
<dbReference type="Pfam" id="PF00892">
    <property type="entry name" value="EamA"/>
    <property type="match status" value="2"/>
</dbReference>
<feature type="region of interest" description="Disordered" evidence="5">
    <location>
        <begin position="299"/>
        <end position="318"/>
    </location>
</feature>
<feature type="transmembrane region" description="Helical" evidence="6">
    <location>
        <begin position="122"/>
        <end position="139"/>
    </location>
</feature>
<evidence type="ECO:0000256" key="3">
    <source>
        <dbReference type="ARBA" id="ARBA00022989"/>
    </source>
</evidence>
<name>A0AAE3K8B2_9EURY</name>
<feature type="transmembrane region" description="Helical" evidence="6">
    <location>
        <begin position="34"/>
        <end position="54"/>
    </location>
</feature>
<dbReference type="PANTHER" id="PTHR32322:SF2">
    <property type="entry name" value="EAMA DOMAIN-CONTAINING PROTEIN"/>
    <property type="match status" value="1"/>
</dbReference>
<evidence type="ECO:0000256" key="1">
    <source>
        <dbReference type="ARBA" id="ARBA00004141"/>
    </source>
</evidence>
<evidence type="ECO:0000256" key="6">
    <source>
        <dbReference type="SAM" id="Phobius"/>
    </source>
</evidence>
<feature type="domain" description="EamA" evidence="7">
    <location>
        <begin position="7"/>
        <end position="139"/>
    </location>
</feature>
<gene>
    <name evidence="8" type="ORF">AArcSt2_07850</name>
</gene>
<reference evidence="8" key="2">
    <citation type="submission" date="2022-02" db="EMBL/GenBank/DDBJ databases">
        <authorList>
            <person name="Elcheninov A.G."/>
            <person name="Sorokin D.Y."/>
            <person name="Kublanov I.V."/>
        </authorList>
    </citation>
    <scope>NUCLEOTIDE SEQUENCE</scope>
    <source>
        <strain evidence="8">AArc-St2</strain>
    </source>
</reference>
<dbReference type="EMBL" id="JAKRVX010000002">
    <property type="protein sequence ID" value="MCL9816853.1"/>
    <property type="molecule type" value="Genomic_DNA"/>
</dbReference>
<evidence type="ECO:0000313" key="9">
    <source>
        <dbReference type="Proteomes" id="UP001203207"/>
    </source>
</evidence>
<evidence type="ECO:0000256" key="5">
    <source>
        <dbReference type="SAM" id="MobiDB-lite"/>
    </source>
</evidence>
<dbReference type="PANTHER" id="PTHR32322">
    <property type="entry name" value="INNER MEMBRANE TRANSPORTER"/>
    <property type="match status" value="1"/>
</dbReference>
<evidence type="ECO:0000259" key="7">
    <source>
        <dbReference type="Pfam" id="PF00892"/>
    </source>
</evidence>
<feature type="transmembrane region" description="Helical" evidence="6">
    <location>
        <begin position="269"/>
        <end position="290"/>
    </location>
</feature>
<sequence>MRIGSTLSLFVIASIGLGTSFVGIETGLAAVPPVLFAAFRFDFAAVLLLGFVAYRYEIWTPQSRNDVFAIVASGVFVVAINNGLLFVGQQYTTSGAAAVTYGLLPVISPLFAFLLLSDRVSAIDFGGILVGLVGVLILVSPTPGSLGDSTYGQSLIAIAALSIALGSVATKRFKPTLAMLPLSAWAMALGAVLLHITSVAIGETTSIAWTPETLTAVVYVGIPGTAVAYGAYFLLIAQAGPVHANLVAYTVPAVATVSGWLVLGEVLSATTVIGFFIILAGFVVIQRSAVRELRDNYRRPPGYEETATTDRTEFVTDD</sequence>
<keyword evidence="9" id="KW-1185">Reference proteome</keyword>
<keyword evidence="3 6" id="KW-1133">Transmembrane helix</keyword>
<proteinExistence type="predicted"/>
<dbReference type="RefSeq" id="WP_250583723.1">
    <property type="nucleotide sequence ID" value="NZ_JAKRVX010000002.1"/>
</dbReference>
<protein>
    <submittedName>
        <fullName evidence="8">EamA family transporter</fullName>
    </submittedName>
</protein>
<reference evidence="8" key="1">
    <citation type="journal article" date="2022" name="Syst. Appl. Microbiol.">
        <title>Natronocalculus amylovorans gen. nov., sp. nov., and Natranaeroarchaeum aerophilus sp. nov., dominant culturable amylolytic natronoarchaea from hypersaline soda lakes in southwestern Siberia.</title>
        <authorList>
            <person name="Sorokin D.Y."/>
            <person name="Elcheninov A.G."/>
            <person name="Khizhniak T.V."/>
            <person name="Koenen M."/>
            <person name="Bale N.J."/>
            <person name="Damste J.S.S."/>
            <person name="Kublanov I.V."/>
        </authorList>
    </citation>
    <scope>NUCLEOTIDE SEQUENCE</scope>
    <source>
        <strain evidence="8">AArc-St2</strain>
    </source>
</reference>
<comment type="subcellular location">
    <subcellularLocation>
        <location evidence="1">Membrane</location>
        <topology evidence="1">Multi-pass membrane protein</topology>
    </subcellularLocation>
</comment>
<evidence type="ECO:0000313" key="8">
    <source>
        <dbReference type="EMBL" id="MCL9816853.1"/>
    </source>
</evidence>
<feature type="transmembrane region" description="Helical" evidence="6">
    <location>
        <begin position="182"/>
        <end position="201"/>
    </location>
</feature>
<dbReference type="InterPro" id="IPR050638">
    <property type="entry name" value="AA-Vitamin_Transporters"/>
</dbReference>
<evidence type="ECO:0000256" key="4">
    <source>
        <dbReference type="ARBA" id="ARBA00023136"/>
    </source>
</evidence>
<feature type="transmembrane region" description="Helical" evidence="6">
    <location>
        <begin position="246"/>
        <end position="263"/>
    </location>
</feature>
<feature type="transmembrane region" description="Helical" evidence="6">
    <location>
        <begin position="94"/>
        <end position="115"/>
    </location>
</feature>
<keyword evidence="4 6" id="KW-0472">Membrane</keyword>
<feature type="transmembrane region" description="Helical" evidence="6">
    <location>
        <begin position="66"/>
        <end position="88"/>
    </location>
</feature>